<keyword evidence="3" id="KW-1185">Reference proteome</keyword>
<feature type="domain" description="N-acetyltransferase" evidence="1">
    <location>
        <begin position="1"/>
        <end position="38"/>
    </location>
</feature>
<protein>
    <recommendedName>
        <fullName evidence="1">N-acetyltransferase domain-containing protein</fullName>
    </recommendedName>
</protein>
<dbReference type="Pfam" id="PF00583">
    <property type="entry name" value="Acetyltransf_1"/>
    <property type="match status" value="1"/>
</dbReference>
<comment type="caution">
    <text evidence="2">The sequence shown here is derived from an EMBL/GenBank/DDBJ whole genome shotgun (WGS) entry which is preliminary data.</text>
</comment>
<dbReference type="Gene3D" id="3.40.630.30">
    <property type="match status" value="1"/>
</dbReference>
<dbReference type="InterPro" id="IPR000182">
    <property type="entry name" value="GNAT_dom"/>
</dbReference>
<dbReference type="SUPFAM" id="SSF55729">
    <property type="entry name" value="Acyl-CoA N-acyltransferases (Nat)"/>
    <property type="match status" value="1"/>
</dbReference>
<evidence type="ECO:0000259" key="1">
    <source>
        <dbReference type="Pfam" id="PF00583"/>
    </source>
</evidence>
<name>A0ABP5MAV7_9ACTN</name>
<organism evidence="2 3">
    <name type="scientific">Actinomadura napierensis</name>
    <dbReference type="NCBI Taxonomy" id="267854"/>
    <lineage>
        <taxon>Bacteria</taxon>
        <taxon>Bacillati</taxon>
        <taxon>Actinomycetota</taxon>
        <taxon>Actinomycetes</taxon>
        <taxon>Streptosporangiales</taxon>
        <taxon>Thermomonosporaceae</taxon>
        <taxon>Actinomadura</taxon>
    </lineage>
</organism>
<dbReference type="InterPro" id="IPR016181">
    <property type="entry name" value="Acyl_CoA_acyltransferase"/>
</dbReference>
<dbReference type="EMBL" id="BAAAMR010000135">
    <property type="protein sequence ID" value="GAA2166383.1"/>
    <property type="molecule type" value="Genomic_DNA"/>
</dbReference>
<reference evidence="3" key="1">
    <citation type="journal article" date="2019" name="Int. J. Syst. Evol. Microbiol.">
        <title>The Global Catalogue of Microorganisms (GCM) 10K type strain sequencing project: providing services to taxonomists for standard genome sequencing and annotation.</title>
        <authorList>
            <consortium name="The Broad Institute Genomics Platform"/>
            <consortium name="The Broad Institute Genome Sequencing Center for Infectious Disease"/>
            <person name="Wu L."/>
            <person name="Ma J."/>
        </authorList>
    </citation>
    <scope>NUCLEOTIDE SEQUENCE [LARGE SCALE GENOMIC DNA]</scope>
    <source>
        <strain evidence="3">JCM 13850</strain>
    </source>
</reference>
<evidence type="ECO:0000313" key="3">
    <source>
        <dbReference type="Proteomes" id="UP001501020"/>
    </source>
</evidence>
<evidence type="ECO:0000313" key="2">
    <source>
        <dbReference type="EMBL" id="GAA2166383.1"/>
    </source>
</evidence>
<accession>A0ABP5MAV7</accession>
<sequence>MLMRTLFEVAAKHECSRVEWTTDANNPGAQRFYADLAFQQLPSKLFFRADATAIEHGLG</sequence>
<gene>
    <name evidence="2" type="ORF">GCM10009727_85910</name>
</gene>
<proteinExistence type="predicted"/>
<dbReference type="Proteomes" id="UP001501020">
    <property type="component" value="Unassembled WGS sequence"/>
</dbReference>